<name>A0A5A7N5B5_9PROT</name>
<dbReference type="GO" id="GO:0006402">
    <property type="term" value="P:mRNA catabolic process"/>
    <property type="evidence" value="ECO:0007669"/>
    <property type="project" value="InterPro"/>
</dbReference>
<comment type="caution">
    <text evidence="5">The sequence shown here is derived from an EMBL/GenBank/DDBJ whole genome shotgun (WGS) entry which is preliminary data.</text>
</comment>
<evidence type="ECO:0000313" key="5">
    <source>
        <dbReference type="EMBL" id="GER03328.1"/>
    </source>
</evidence>
<dbReference type="AlphaFoldDB" id="A0A5A7N5B5"/>
<reference evidence="5 6" key="1">
    <citation type="submission" date="2019-09" db="EMBL/GenBank/DDBJ databases">
        <title>NBRP : Genome information of microbial organism related human and environment.</title>
        <authorList>
            <person name="Hattori M."/>
            <person name="Oshima K."/>
            <person name="Inaba H."/>
            <person name="Suda W."/>
            <person name="Sakamoto M."/>
            <person name="Iino T."/>
            <person name="Kitahara M."/>
            <person name="Oshida Y."/>
            <person name="Iida T."/>
            <person name="Kudo T."/>
            <person name="Itoh T."/>
            <person name="Ohkuma M."/>
        </authorList>
    </citation>
    <scope>NUCLEOTIDE SEQUENCE [LARGE SCALE GENOMIC DNA]</scope>
    <source>
        <strain evidence="5 6">Q-1</strain>
    </source>
</reference>
<dbReference type="GO" id="GO:1902209">
    <property type="term" value="P:negative regulation of bacterial-type flagellum assembly"/>
    <property type="evidence" value="ECO:0007669"/>
    <property type="project" value="InterPro"/>
</dbReference>
<sequence>MALRLRLKPFEKVIINGCVVTNGNRRNTITLSNFGHVIKSKDIMQPEGAKSLYGRFYFQVQTQLIEAQKGDVHIDEINKIASQLYLAAASHEERTALMRALDFVHAGDFYKALSHIRALMRREAPDCLPSGMDADHAPDNSPEGEETAPRQGRSPAVFLPIALRRKTMASVPPIGSGTVQQPTTLETAADNRASVAQTQGRTDTLEAKAIARAALADEVRDKQQNREAFRIRFRDKTRLVTEVLDSQTGNVLYEIPPGLRPLEPFMVTLDDLLEGEPVLEDIPSIREER</sequence>
<evidence type="ECO:0000256" key="4">
    <source>
        <dbReference type="SAM" id="MobiDB-lite"/>
    </source>
</evidence>
<dbReference type="Proteomes" id="UP000324996">
    <property type="component" value="Unassembled WGS sequence"/>
</dbReference>
<proteinExistence type="predicted"/>
<keyword evidence="3" id="KW-0694">RNA-binding</keyword>
<dbReference type="Pfam" id="PF07378">
    <property type="entry name" value="FlbT"/>
    <property type="match status" value="1"/>
</dbReference>
<feature type="region of interest" description="Disordered" evidence="4">
    <location>
        <begin position="127"/>
        <end position="155"/>
    </location>
</feature>
<dbReference type="GO" id="GO:0044781">
    <property type="term" value="P:bacterial-type flagellum organization"/>
    <property type="evidence" value="ECO:0007669"/>
    <property type="project" value="UniProtKB-KW"/>
</dbReference>
<evidence type="ECO:0000256" key="1">
    <source>
        <dbReference type="ARBA" id="ARBA00022491"/>
    </source>
</evidence>
<dbReference type="InterPro" id="IPR009967">
    <property type="entry name" value="Flagellum_FlbT"/>
</dbReference>
<accession>A0A5A7N5B5</accession>
<gene>
    <name evidence="5" type="ORF">JCM17846_10100</name>
</gene>
<keyword evidence="2" id="KW-1005">Bacterial flagellum biogenesis</keyword>
<protein>
    <submittedName>
        <fullName evidence="5">Uncharacterized protein</fullName>
    </submittedName>
</protein>
<evidence type="ECO:0000313" key="6">
    <source>
        <dbReference type="Proteomes" id="UP000324996"/>
    </source>
</evidence>
<evidence type="ECO:0000256" key="2">
    <source>
        <dbReference type="ARBA" id="ARBA00022795"/>
    </source>
</evidence>
<dbReference type="RefSeq" id="WP_313979359.1">
    <property type="nucleotide sequence ID" value="NZ_BKCN01000003.1"/>
</dbReference>
<keyword evidence="1" id="KW-0678">Repressor</keyword>
<keyword evidence="6" id="KW-1185">Reference proteome</keyword>
<dbReference type="GO" id="GO:0048027">
    <property type="term" value="F:mRNA 5'-UTR binding"/>
    <property type="evidence" value="ECO:0007669"/>
    <property type="project" value="InterPro"/>
</dbReference>
<evidence type="ECO:0000256" key="3">
    <source>
        <dbReference type="ARBA" id="ARBA00022884"/>
    </source>
</evidence>
<organism evidence="5 6">
    <name type="scientific">Iodidimonas nitroreducens</name>
    <dbReference type="NCBI Taxonomy" id="1236968"/>
    <lineage>
        <taxon>Bacteria</taxon>
        <taxon>Pseudomonadati</taxon>
        <taxon>Pseudomonadota</taxon>
        <taxon>Alphaproteobacteria</taxon>
        <taxon>Iodidimonadales</taxon>
        <taxon>Iodidimonadaceae</taxon>
        <taxon>Iodidimonas</taxon>
    </lineage>
</organism>
<dbReference type="EMBL" id="BKCN01000003">
    <property type="protein sequence ID" value="GER03328.1"/>
    <property type="molecule type" value="Genomic_DNA"/>
</dbReference>